<dbReference type="InterPro" id="IPR011990">
    <property type="entry name" value="TPR-like_helical_dom_sf"/>
</dbReference>
<keyword evidence="5" id="KW-1185">Reference proteome</keyword>
<feature type="compositionally biased region" description="Low complexity" evidence="3">
    <location>
        <begin position="34"/>
        <end position="66"/>
    </location>
</feature>
<protein>
    <submittedName>
        <fullName evidence="4">XP_033019407.1uncharacterized protein LOC117054558</fullName>
    </submittedName>
</protein>
<proteinExistence type="predicted"/>
<feature type="region of interest" description="Disordered" evidence="3">
    <location>
        <begin position="1"/>
        <end position="66"/>
    </location>
</feature>
<gene>
    <name evidence="4" type="ORF">PODLI_1B015042</name>
</gene>
<evidence type="ECO:0000313" key="5">
    <source>
        <dbReference type="Proteomes" id="UP001178461"/>
    </source>
</evidence>
<dbReference type="EMBL" id="OX395135">
    <property type="protein sequence ID" value="CAI5785419.1"/>
    <property type="molecule type" value="Genomic_DNA"/>
</dbReference>
<keyword evidence="1" id="KW-0677">Repeat</keyword>
<dbReference type="SUPFAM" id="SSF48452">
    <property type="entry name" value="TPR-like"/>
    <property type="match status" value="1"/>
</dbReference>
<evidence type="ECO:0000256" key="2">
    <source>
        <dbReference type="ARBA" id="ARBA00022803"/>
    </source>
</evidence>
<organism evidence="4 5">
    <name type="scientific">Podarcis lilfordi</name>
    <name type="common">Lilford's wall lizard</name>
    <dbReference type="NCBI Taxonomy" id="74358"/>
    <lineage>
        <taxon>Eukaryota</taxon>
        <taxon>Metazoa</taxon>
        <taxon>Chordata</taxon>
        <taxon>Craniata</taxon>
        <taxon>Vertebrata</taxon>
        <taxon>Euteleostomi</taxon>
        <taxon>Lepidosauria</taxon>
        <taxon>Squamata</taxon>
        <taxon>Bifurcata</taxon>
        <taxon>Unidentata</taxon>
        <taxon>Episquamata</taxon>
        <taxon>Laterata</taxon>
        <taxon>Lacertibaenia</taxon>
        <taxon>Lacertidae</taxon>
        <taxon>Podarcis</taxon>
    </lineage>
</organism>
<evidence type="ECO:0000256" key="3">
    <source>
        <dbReference type="SAM" id="MobiDB-lite"/>
    </source>
</evidence>
<evidence type="ECO:0000313" key="4">
    <source>
        <dbReference type="EMBL" id="CAI5785419.1"/>
    </source>
</evidence>
<dbReference type="Gene3D" id="1.25.40.10">
    <property type="entry name" value="Tetratricopeptide repeat domain"/>
    <property type="match status" value="2"/>
</dbReference>
<dbReference type="SMART" id="SM00028">
    <property type="entry name" value="TPR"/>
    <property type="match status" value="4"/>
</dbReference>
<name>A0AA35KXB0_9SAUR</name>
<dbReference type="PANTHER" id="PTHR44858:SF1">
    <property type="entry name" value="UDP-N-ACETYLGLUCOSAMINE--PEPTIDE N-ACETYLGLUCOSAMINYLTRANSFERASE SPINDLY-RELATED"/>
    <property type="match status" value="1"/>
</dbReference>
<dbReference type="InterPro" id="IPR050498">
    <property type="entry name" value="Ycf3"/>
</dbReference>
<keyword evidence="2" id="KW-0802">TPR repeat</keyword>
<dbReference type="Pfam" id="PF13181">
    <property type="entry name" value="TPR_8"/>
    <property type="match status" value="1"/>
</dbReference>
<dbReference type="InterPro" id="IPR019734">
    <property type="entry name" value="TPR_rpt"/>
</dbReference>
<evidence type="ECO:0000256" key="1">
    <source>
        <dbReference type="ARBA" id="ARBA00022737"/>
    </source>
</evidence>
<dbReference type="AlphaFoldDB" id="A0AA35KXB0"/>
<sequence length="417" mass="45912">MAAAPKRVGGGGCHGDRAAPGSPVSRASPTAMEQGRLSRQSRRQSGSPAPPSAGTKPAAFAKSAGAEDPAEADLEAAVSKLVCRVGRVQTEARTYLHSAIGCERAKRWREAIEYYRKLLSSLNKMKFPAEYVPGHSCIRLVFETYYHLGVALQKLDLHRDAVEAFTNAIEAANVPKSVCHVGCVSGSYYQTPAFARRAYAYVKCGKIKKAICDATRAVDLDPMNPDVYCIRALAWSSAKEKMRALTDLNFSFKLNSSHICTMILRGAILNSLGKLPPPKKNKDHEKASDISWESRNFFDVEDFYSPKIPSFYDKYLWSLNVFHTVTEIDLFDGARFLSNSISKNKEQNLGRPFKCGSLTTYSDNISLLRRKMYSRQSMASVTGINGKNRSSLSSASGSEKLKKTVAKRSSSFTGWNA</sequence>
<dbReference type="Proteomes" id="UP001178461">
    <property type="component" value="Chromosome 10"/>
</dbReference>
<dbReference type="PANTHER" id="PTHR44858">
    <property type="entry name" value="TETRATRICOPEPTIDE REPEAT PROTEIN 6"/>
    <property type="match status" value="1"/>
</dbReference>
<accession>A0AA35KXB0</accession>
<reference evidence="4" key="1">
    <citation type="submission" date="2022-12" db="EMBL/GenBank/DDBJ databases">
        <authorList>
            <person name="Alioto T."/>
            <person name="Alioto T."/>
            <person name="Gomez Garrido J."/>
        </authorList>
    </citation>
    <scope>NUCLEOTIDE SEQUENCE</scope>
</reference>